<dbReference type="PIRSF" id="PIRSF018266">
    <property type="entry name" value="FecR"/>
    <property type="match status" value="1"/>
</dbReference>
<keyword evidence="4" id="KW-1185">Reference proteome</keyword>
<evidence type="ECO:0000259" key="2">
    <source>
        <dbReference type="Pfam" id="PF16344"/>
    </source>
</evidence>
<sequence length="339" mass="37686">MLPPTIDWEVLTRYLAGETSEEENRDVELWEASSAANRRQLAQLRQIWSVAGSPAEAPETDEAAAWEKINRKISVQPETTTITPEPQAKDYSWVWKVAAGLVLILGTALVLFRNKTNMLSPGLAYIKYETPAGKRSKISLPDGSTVWLNGNSSLRYPKQFAANSREVELEGEAFFEVAKDASKPFRISAGETVTEVKGTSFNVDATAGEEIIVSVVTGKVELREEDKPENRVLLTPNQTGRFNAAAHKVTAEATADLNFMAWQTGVLRFQDAELSTVAHDLERFYGKKVVFRNEQLKNCHLTSTFDHQDLEEVLEVLRLTLGLTFSVEKDTVYVDGTGC</sequence>
<dbReference type="InterPro" id="IPR006860">
    <property type="entry name" value="FecR"/>
</dbReference>
<evidence type="ECO:0000313" key="4">
    <source>
        <dbReference type="Proteomes" id="UP000326570"/>
    </source>
</evidence>
<dbReference type="PANTHER" id="PTHR30273">
    <property type="entry name" value="PERIPLASMIC SIGNAL SENSOR AND SIGMA FACTOR ACTIVATOR FECR-RELATED"/>
    <property type="match status" value="1"/>
</dbReference>
<gene>
    <name evidence="3" type="ORF">F0P94_13000</name>
</gene>
<dbReference type="RefSeq" id="WP_150904333.1">
    <property type="nucleotide sequence ID" value="NZ_VTWT01000007.1"/>
</dbReference>
<evidence type="ECO:0000259" key="1">
    <source>
        <dbReference type="Pfam" id="PF04773"/>
    </source>
</evidence>
<evidence type="ECO:0000313" key="3">
    <source>
        <dbReference type="EMBL" id="KAA9331723.1"/>
    </source>
</evidence>
<dbReference type="Proteomes" id="UP000326570">
    <property type="component" value="Unassembled WGS sequence"/>
</dbReference>
<dbReference type="PANTHER" id="PTHR30273:SF2">
    <property type="entry name" value="PROTEIN FECR"/>
    <property type="match status" value="1"/>
</dbReference>
<dbReference type="Pfam" id="PF16344">
    <property type="entry name" value="FecR_C"/>
    <property type="match status" value="1"/>
</dbReference>
<accession>A0A5N1IRY9</accession>
<dbReference type="AlphaFoldDB" id="A0A5N1IRY9"/>
<dbReference type="EMBL" id="VTWT01000007">
    <property type="protein sequence ID" value="KAA9331723.1"/>
    <property type="molecule type" value="Genomic_DNA"/>
</dbReference>
<proteinExistence type="predicted"/>
<dbReference type="Gene3D" id="3.55.50.30">
    <property type="match status" value="1"/>
</dbReference>
<reference evidence="3 4" key="1">
    <citation type="submission" date="2019-09" db="EMBL/GenBank/DDBJ databases">
        <title>Genome sequence of Adhaeribacter sp. M2.</title>
        <authorList>
            <person name="Srinivasan S."/>
        </authorList>
    </citation>
    <scope>NUCLEOTIDE SEQUENCE [LARGE SCALE GENOMIC DNA]</scope>
    <source>
        <strain evidence="3 4">M2</strain>
    </source>
</reference>
<feature type="domain" description="Protein FecR C-terminal" evidence="2">
    <location>
        <begin position="267"/>
        <end position="334"/>
    </location>
</feature>
<dbReference type="InterPro" id="IPR012373">
    <property type="entry name" value="Ferrdict_sens_TM"/>
</dbReference>
<dbReference type="GO" id="GO:0016989">
    <property type="term" value="F:sigma factor antagonist activity"/>
    <property type="evidence" value="ECO:0007669"/>
    <property type="project" value="TreeGrafter"/>
</dbReference>
<feature type="domain" description="FecR protein" evidence="1">
    <location>
        <begin position="127"/>
        <end position="221"/>
    </location>
</feature>
<dbReference type="Gene3D" id="2.60.120.1440">
    <property type="match status" value="1"/>
</dbReference>
<organism evidence="3 4">
    <name type="scientific">Adhaeribacter soli</name>
    <dbReference type="NCBI Taxonomy" id="2607655"/>
    <lineage>
        <taxon>Bacteria</taxon>
        <taxon>Pseudomonadati</taxon>
        <taxon>Bacteroidota</taxon>
        <taxon>Cytophagia</taxon>
        <taxon>Cytophagales</taxon>
        <taxon>Hymenobacteraceae</taxon>
        <taxon>Adhaeribacter</taxon>
    </lineage>
</organism>
<dbReference type="Pfam" id="PF04773">
    <property type="entry name" value="FecR"/>
    <property type="match status" value="1"/>
</dbReference>
<protein>
    <submittedName>
        <fullName evidence="3">DUF4974 domain-containing protein</fullName>
    </submittedName>
</protein>
<dbReference type="InterPro" id="IPR032508">
    <property type="entry name" value="FecR_C"/>
</dbReference>
<name>A0A5N1IRY9_9BACT</name>
<comment type="caution">
    <text evidence="3">The sequence shown here is derived from an EMBL/GenBank/DDBJ whole genome shotgun (WGS) entry which is preliminary data.</text>
</comment>